<reference evidence="1 2" key="1">
    <citation type="journal article" date="2019" name="Environ. Microbiol.">
        <title>An active ?-lactamase is a part of an orchestrated cell wall stress resistance network of Bacillus subtilis and related rhizosphere species.</title>
        <authorList>
            <person name="Bucher T."/>
            <person name="Keren-Paz A."/>
            <person name="Hausser J."/>
            <person name="Olender T."/>
            <person name="Cytryn E."/>
            <person name="Kolodkin-Gal I."/>
        </authorList>
    </citation>
    <scope>NUCLEOTIDE SEQUENCE [LARGE SCALE GENOMIC DNA]</scope>
    <source>
        <strain evidence="1 2">I32</strain>
    </source>
</reference>
<accession>A0A9X9A326</accession>
<dbReference type="Proteomes" id="UP000308444">
    <property type="component" value="Unassembled WGS sequence"/>
</dbReference>
<evidence type="ECO:0000313" key="1">
    <source>
        <dbReference type="EMBL" id="TKI92457.1"/>
    </source>
</evidence>
<comment type="caution">
    <text evidence="1">The sequence shown here is derived from an EMBL/GenBank/DDBJ whole genome shotgun (WGS) entry which is preliminary data.</text>
</comment>
<dbReference type="EMBL" id="SZOH01002955">
    <property type="protein sequence ID" value="TKI92457.1"/>
    <property type="molecule type" value="Genomic_DNA"/>
</dbReference>
<proteinExistence type="predicted"/>
<organism evidence="1 2">
    <name type="scientific">Bacillus cereus</name>
    <dbReference type="NCBI Taxonomy" id="1396"/>
    <lineage>
        <taxon>Bacteria</taxon>
        <taxon>Bacillati</taxon>
        <taxon>Bacillota</taxon>
        <taxon>Bacilli</taxon>
        <taxon>Bacillales</taxon>
        <taxon>Bacillaceae</taxon>
        <taxon>Bacillus</taxon>
        <taxon>Bacillus cereus group</taxon>
    </lineage>
</organism>
<sequence length="41" mass="5132">YWKLLREQERLNSVQIFYYFSKYAYHAYKKNKINVVGKTQL</sequence>
<dbReference type="AlphaFoldDB" id="A0A9X9A326"/>
<gene>
    <name evidence="1" type="ORF">FC695_31355</name>
</gene>
<protein>
    <submittedName>
        <fullName evidence="1">Glycosyltransferase family 2 protein</fullName>
    </submittedName>
</protein>
<feature type="non-terminal residue" evidence="1">
    <location>
        <position position="1"/>
    </location>
</feature>
<evidence type="ECO:0000313" key="2">
    <source>
        <dbReference type="Proteomes" id="UP000308444"/>
    </source>
</evidence>
<name>A0A9X9A326_BACCE</name>